<feature type="transmembrane region" description="Helical" evidence="1">
    <location>
        <begin position="208"/>
        <end position="227"/>
    </location>
</feature>
<comment type="caution">
    <text evidence="2">The sequence shown here is derived from an EMBL/GenBank/DDBJ whole genome shotgun (WGS) entry which is preliminary data.</text>
</comment>
<dbReference type="Proteomes" id="UP000518188">
    <property type="component" value="Unassembled WGS sequence"/>
</dbReference>
<name>A0A7X6MQ01_9MYCO</name>
<dbReference type="AlphaFoldDB" id="A0A7X6MQ01"/>
<proteinExistence type="predicted"/>
<sequence>MRPTAMAAMVLTCISGVFGIAATLRALLVAWYTIGYGFGTAPLRFCHSILNLVVLAAVTVALFAGAVLLSRGERRGRTLVVAASAAVIVLSLVEFVVWAGPGFIAWGNQGVLGVTRWAWFALSIATLIAGLLTGSEKRTAVNDPEVVELRSSRAPNLLVAALAVAMAAYQLWVADKQFDYSLRYITDLTDLLPTTPQAAWTLAMLEPLSVSVVAAAVLFVGAALMSVGIAAGRFVVITGCAITLAQGIFGWADLNRLFYEIGASELATIFAPRSASVVVLTLTVPVVTAVLAAAAPAGAPRT</sequence>
<organism evidence="2 3">
    <name type="scientific">Mycolicibacterium septicum DSM 44393</name>
    <dbReference type="NCBI Taxonomy" id="1341646"/>
    <lineage>
        <taxon>Bacteria</taxon>
        <taxon>Bacillati</taxon>
        <taxon>Actinomycetota</taxon>
        <taxon>Actinomycetes</taxon>
        <taxon>Mycobacteriales</taxon>
        <taxon>Mycobacteriaceae</taxon>
        <taxon>Mycolicibacterium</taxon>
    </lineage>
</organism>
<feature type="transmembrane region" description="Helical" evidence="1">
    <location>
        <begin position="81"/>
        <end position="105"/>
    </location>
</feature>
<dbReference type="RefSeq" id="WP_168441710.1">
    <property type="nucleotide sequence ID" value="NZ_JAAXPJ010000006.1"/>
</dbReference>
<feature type="transmembrane region" description="Helical" evidence="1">
    <location>
        <begin position="234"/>
        <end position="254"/>
    </location>
</feature>
<evidence type="ECO:0000313" key="3">
    <source>
        <dbReference type="Proteomes" id="UP000518188"/>
    </source>
</evidence>
<dbReference type="EMBL" id="JAAXPJ010000006">
    <property type="protein sequence ID" value="NKZ12371.1"/>
    <property type="molecule type" value="Genomic_DNA"/>
</dbReference>
<gene>
    <name evidence="2" type="ORF">HGA11_15430</name>
</gene>
<reference evidence="2 3" key="1">
    <citation type="submission" date="2020-04" db="EMBL/GenBank/DDBJ databases">
        <title>MicrobeNet Type strains.</title>
        <authorList>
            <person name="Nicholson A.C."/>
        </authorList>
    </citation>
    <scope>NUCLEOTIDE SEQUENCE [LARGE SCALE GENOMIC DNA]</scope>
    <source>
        <strain evidence="2 3">ATCC 700731</strain>
    </source>
</reference>
<keyword evidence="1" id="KW-1133">Transmembrane helix</keyword>
<feature type="transmembrane region" description="Helical" evidence="1">
    <location>
        <begin position="274"/>
        <end position="295"/>
    </location>
</feature>
<accession>A0A7X6MQ01</accession>
<evidence type="ECO:0000313" key="2">
    <source>
        <dbReference type="EMBL" id="NKZ12371.1"/>
    </source>
</evidence>
<evidence type="ECO:0000256" key="1">
    <source>
        <dbReference type="SAM" id="Phobius"/>
    </source>
</evidence>
<keyword evidence="1" id="KW-0472">Membrane</keyword>
<keyword evidence="1" id="KW-0812">Transmembrane</keyword>
<protein>
    <submittedName>
        <fullName evidence="2">Uncharacterized protein</fullName>
    </submittedName>
</protein>
<feature type="transmembrane region" description="Helical" evidence="1">
    <location>
        <begin position="50"/>
        <end position="69"/>
    </location>
</feature>
<feature type="transmembrane region" description="Helical" evidence="1">
    <location>
        <begin position="154"/>
        <end position="172"/>
    </location>
</feature>
<feature type="transmembrane region" description="Helical" evidence="1">
    <location>
        <begin position="117"/>
        <end position="134"/>
    </location>
</feature>